<dbReference type="STRING" id="394221.Mmar10_0008"/>
<sequence>MRLNISHMTRYDFAEPVPYGLQQVRLTPMTRAHQTVLRWTLRIEGGSEEARFNDQHMNIVDLVRIDPERTSISLVCEGEVETREENGIVGRHDGTAPLWYFRRETPLTKAGTKLRALIRDFDAMDGQDVTAFHDLARFISGEVAYRTDTTLATTTAEDALASGQGVCQDHAHIFIAAARLLGYPARYVSGYLFMDDRVEQEAGHAWAEVHIDGLGWVGFDVSNGISPDERYVKIATGLDYSEAAPVAGVTFGGGGQSMLVSLQVQQ</sequence>
<dbReference type="Pfam" id="PF01841">
    <property type="entry name" value="Transglut_core"/>
    <property type="match status" value="1"/>
</dbReference>
<organism evidence="2 3">
    <name type="scientific">Maricaulis maris (strain MCS10)</name>
    <name type="common">Caulobacter maris</name>
    <dbReference type="NCBI Taxonomy" id="394221"/>
    <lineage>
        <taxon>Bacteria</taxon>
        <taxon>Pseudomonadati</taxon>
        <taxon>Pseudomonadota</taxon>
        <taxon>Alphaproteobacteria</taxon>
        <taxon>Maricaulales</taxon>
        <taxon>Maricaulaceae</taxon>
        <taxon>Maricaulis</taxon>
    </lineage>
</organism>
<gene>
    <name evidence="2" type="ordered locus">Mmar10_0008</name>
</gene>
<proteinExistence type="predicted"/>
<dbReference type="Gene3D" id="3.10.620.30">
    <property type="match status" value="1"/>
</dbReference>
<keyword evidence="3" id="KW-1185">Reference proteome</keyword>
<protein>
    <submittedName>
        <fullName evidence="2">Transglutaminase, N-terminal domain protein</fullName>
    </submittedName>
</protein>
<evidence type="ECO:0000259" key="1">
    <source>
        <dbReference type="SMART" id="SM00460"/>
    </source>
</evidence>
<name>Q0ATT3_MARMM</name>
<reference evidence="2 3" key="1">
    <citation type="submission" date="2006-08" db="EMBL/GenBank/DDBJ databases">
        <title>Complete sequence of Maricaulis maris MCS10.</title>
        <authorList>
            <consortium name="US DOE Joint Genome Institute"/>
            <person name="Copeland A."/>
            <person name="Lucas S."/>
            <person name="Lapidus A."/>
            <person name="Barry K."/>
            <person name="Detter J.C."/>
            <person name="Glavina del Rio T."/>
            <person name="Hammon N."/>
            <person name="Israni S."/>
            <person name="Dalin E."/>
            <person name="Tice H."/>
            <person name="Pitluck S."/>
            <person name="Saunders E."/>
            <person name="Brettin T."/>
            <person name="Bruce D."/>
            <person name="Han C."/>
            <person name="Tapia R."/>
            <person name="Gilna P."/>
            <person name="Schmutz J."/>
            <person name="Larimer F."/>
            <person name="Land M."/>
            <person name="Hauser L."/>
            <person name="Kyrpides N."/>
            <person name="Mikhailova N."/>
            <person name="Viollier P."/>
            <person name="Stephens C."/>
            <person name="Richardson P."/>
        </authorList>
    </citation>
    <scope>NUCLEOTIDE SEQUENCE [LARGE SCALE GENOMIC DNA]</scope>
    <source>
        <strain evidence="2 3">MCS10</strain>
    </source>
</reference>
<dbReference type="eggNOG" id="COG1305">
    <property type="taxonomic scope" value="Bacteria"/>
</dbReference>
<dbReference type="Proteomes" id="UP000001964">
    <property type="component" value="Chromosome"/>
</dbReference>
<dbReference type="InterPro" id="IPR002931">
    <property type="entry name" value="Transglutaminase-like"/>
</dbReference>
<dbReference type="PANTHER" id="PTHR33490">
    <property type="entry name" value="BLR5614 PROTEIN-RELATED"/>
    <property type="match status" value="1"/>
</dbReference>
<dbReference type="AlphaFoldDB" id="Q0ATT3"/>
<feature type="domain" description="Transglutaminase-like" evidence="1">
    <location>
        <begin position="159"/>
        <end position="223"/>
    </location>
</feature>
<dbReference type="InterPro" id="IPR013589">
    <property type="entry name" value="Bac_transglu_N"/>
</dbReference>
<accession>Q0ATT3</accession>
<dbReference type="KEGG" id="mmr:Mmar10_0008"/>
<dbReference type="EMBL" id="CP000449">
    <property type="protein sequence ID" value="ABI64304.1"/>
    <property type="molecule type" value="Genomic_DNA"/>
</dbReference>
<dbReference type="Pfam" id="PF08379">
    <property type="entry name" value="Bact_transglu_N"/>
    <property type="match status" value="1"/>
</dbReference>
<dbReference type="HOGENOM" id="CLU_008973_1_2_5"/>
<dbReference type="SUPFAM" id="SSF54001">
    <property type="entry name" value="Cysteine proteinases"/>
    <property type="match status" value="1"/>
</dbReference>
<dbReference type="PANTHER" id="PTHR33490:SF6">
    <property type="entry name" value="SLL1049 PROTEIN"/>
    <property type="match status" value="1"/>
</dbReference>
<dbReference type="RefSeq" id="WP_011641951.1">
    <property type="nucleotide sequence ID" value="NC_008347.1"/>
</dbReference>
<evidence type="ECO:0000313" key="3">
    <source>
        <dbReference type="Proteomes" id="UP000001964"/>
    </source>
</evidence>
<dbReference type="OrthoDB" id="9804023at2"/>
<dbReference type="InterPro" id="IPR038765">
    <property type="entry name" value="Papain-like_cys_pep_sf"/>
</dbReference>
<evidence type="ECO:0000313" key="2">
    <source>
        <dbReference type="EMBL" id="ABI64304.1"/>
    </source>
</evidence>
<dbReference type="SMART" id="SM00460">
    <property type="entry name" value="TGc"/>
    <property type="match status" value="1"/>
</dbReference>